<dbReference type="UniPathway" id="UPA00252">
    <property type="reaction ID" value="UER00325"/>
</dbReference>
<evidence type="ECO:0000313" key="10">
    <source>
        <dbReference type="Proteomes" id="UP000366872"/>
    </source>
</evidence>
<name>A0A6C2U763_PONDE</name>
<feature type="binding site" evidence="7">
    <location>
        <position position="271"/>
    </location>
    <ligand>
        <name>Fe(2+)</name>
        <dbReference type="ChEBI" id="CHEBI:29033"/>
    </ligand>
</feature>
<comment type="catalytic activity">
    <reaction evidence="7">
        <text>heme b + 2 H(+) = protoporphyrin IX + Fe(2+)</text>
        <dbReference type="Rhea" id="RHEA:22584"/>
        <dbReference type="ChEBI" id="CHEBI:15378"/>
        <dbReference type="ChEBI" id="CHEBI:29033"/>
        <dbReference type="ChEBI" id="CHEBI:57306"/>
        <dbReference type="ChEBI" id="CHEBI:60344"/>
        <dbReference type="EC" id="4.98.1.1"/>
    </reaction>
</comment>
<comment type="function">
    <text evidence="7">Catalyzes the ferrous insertion into protoporphyrin IX.</text>
</comment>
<dbReference type="InterPro" id="IPR033644">
    <property type="entry name" value="Ferrochelatase_C"/>
</dbReference>
<dbReference type="PANTHER" id="PTHR11108">
    <property type="entry name" value="FERROCHELATASE"/>
    <property type="match status" value="1"/>
</dbReference>
<organism evidence="9 10">
    <name type="scientific">Pontiella desulfatans</name>
    <dbReference type="NCBI Taxonomy" id="2750659"/>
    <lineage>
        <taxon>Bacteria</taxon>
        <taxon>Pseudomonadati</taxon>
        <taxon>Kiritimatiellota</taxon>
        <taxon>Kiritimatiellia</taxon>
        <taxon>Kiritimatiellales</taxon>
        <taxon>Pontiellaceae</taxon>
        <taxon>Pontiella</taxon>
    </lineage>
</organism>
<comment type="catalytic activity">
    <reaction evidence="6">
        <text>Fe-coproporphyrin III + 2 H(+) = coproporphyrin III + Fe(2+)</text>
        <dbReference type="Rhea" id="RHEA:49572"/>
        <dbReference type="ChEBI" id="CHEBI:15378"/>
        <dbReference type="ChEBI" id="CHEBI:29033"/>
        <dbReference type="ChEBI" id="CHEBI:68438"/>
        <dbReference type="ChEBI" id="CHEBI:131725"/>
        <dbReference type="EC" id="4.99.1.9"/>
    </reaction>
    <physiologicalReaction direction="right-to-left" evidence="6">
        <dbReference type="Rhea" id="RHEA:49574"/>
    </physiologicalReaction>
</comment>
<dbReference type="SUPFAM" id="SSF53800">
    <property type="entry name" value="Chelatase"/>
    <property type="match status" value="1"/>
</dbReference>
<dbReference type="GO" id="GO:0004325">
    <property type="term" value="F:ferrochelatase activity"/>
    <property type="evidence" value="ECO:0007669"/>
    <property type="project" value="UniProtKB-UniRule"/>
</dbReference>
<keyword evidence="7" id="KW-0479">Metal-binding</keyword>
<evidence type="ECO:0000256" key="8">
    <source>
        <dbReference type="RuleBase" id="RU004185"/>
    </source>
</evidence>
<dbReference type="Pfam" id="PF00762">
    <property type="entry name" value="Ferrochelatase"/>
    <property type="match status" value="1"/>
</dbReference>
<dbReference type="GO" id="GO:0005737">
    <property type="term" value="C:cytoplasm"/>
    <property type="evidence" value="ECO:0007669"/>
    <property type="project" value="UniProtKB-SubCell"/>
</dbReference>
<evidence type="ECO:0000313" key="9">
    <source>
        <dbReference type="EMBL" id="VGO15850.1"/>
    </source>
</evidence>
<keyword evidence="10" id="KW-1185">Reference proteome</keyword>
<gene>
    <name evidence="7 9" type="primary">hemH</name>
    <name evidence="9" type="ORF">PDESU_04437</name>
</gene>
<accession>A0A6C2U763</accession>
<dbReference type="PANTHER" id="PTHR11108:SF1">
    <property type="entry name" value="FERROCHELATASE, MITOCHONDRIAL"/>
    <property type="match status" value="1"/>
</dbReference>
<dbReference type="GO" id="GO:0046872">
    <property type="term" value="F:metal ion binding"/>
    <property type="evidence" value="ECO:0007669"/>
    <property type="project" value="UniProtKB-KW"/>
</dbReference>
<keyword evidence="7" id="KW-0963">Cytoplasm</keyword>
<dbReference type="Gene3D" id="3.40.50.1400">
    <property type="match status" value="2"/>
</dbReference>
<dbReference type="AlphaFoldDB" id="A0A6C2U763"/>
<keyword evidence="3 7" id="KW-0350">Heme biosynthesis</keyword>
<dbReference type="EC" id="4.98.1.1" evidence="7"/>
<dbReference type="EMBL" id="CAAHFG010000003">
    <property type="protein sequence ID" value="VGO15850.1"/>
    <property type="molecule type" value="Genomic_DNA"/>
</dbReference>
<keyword evidence="2 7" id="KW-0408">Iron</keyword>
<evidence type="ECO:0000256" key="7">
    <source>
        <dbReference type="HAMAP-Rule" id="MF_00323"/>
    </source>
</evidence>
<protein>
    <recommendedName>
        <fullName evidence="7">Ferrochelatase</fullName>
        <ecNumber evidence="7">4.98.1.1</ecNumber>
    </recommendedName>
    <alternativeName>
        <fullName evidence="7">Heme synthase</fullName>
    </alternativeName>
    <alternativeName>
        <fullName evidence="7">Protoheme ferro-lyase</fullName>
    </alternativeName>
</protein>
<evidence type="ECO:0000256" key="3">
    <source>
        <dbReference type="ARBA" id="ARBA00023133"/>
    </source>
</evidence>
<proteinExistence type="inferred from homology"/>
<dbReference type="CDD" id="cd00419">
    <property type="entry name" value="Ferrochelatase_C"/>
    <property type="match status" value="1"/>
</dbReference>
<dbReference type="InterPro" id="IPR001015">
    <property type="entry name" value="Ferrochelatase"/>
</dbReference>
<keyword evidence="5 7" id="KW-0627">Porphyrin biosynthesis</keyword>
<dbReference type="CDD" id="cd03411">
    <property type="entry name" value="Ferrochelatase_N"/>
    <property type="match status" value="1"/>
</dbReference>
<comment type="similarity">
    <text evidence="1 7 8">Belongs to the ferrochelatase family.</text>
</comment>
<feature type="binding site" evidence="7">
    <location>
        <position position="168"/>
    </location>
    <ligand>
        <name>Fe(2+)</name>
        <dbReference type="ChEBI" id="CHEBI:29033"/>
    </ligand>
</feature>
<keyword evidence="4 7" id="KW-0456">Lyase</keyword>
<evidence type="ECO:0000256" key="6">
    <source>
        <dbReference type="ARBA" id="ARBA00024536"/>
    </source>
</evidence>
<reference evidence="9 10" key="1">
    <citation type="submission" date="2019-04" db="EMBL/GenBank/DDBJ databases">
        <authorList>
            <person name="Van Vliet M D."/>
        </authorList>
    </citation>
    <scope>NUCLEOTIDE SEQUENCE [LARGE SCALE GENOMIC DNA]</scope>
    <source>
        <strain evidence="9 10">F1</strain>
    </source>
</reference>
<evidence type="ECO:0000256" key="5">
    <source>
        <dbReference type="ARBA" id="ARBA00023244"/>
    </source>
</evidence>
<comment type="pathway">
    <text evidence="7">Porphyrin-containing compound metabolism; protoheme biosynthesis; protoheme from protoporphyrin-IX: step 1/1.</text>
</comment>
<dbReference type="HAMAP" id="MF_00323">
    <property type="entry name" value="Ferrochelatase"/>
    <property type="match status" value="1"/>
</dbReference>
<dbReference type="Proteomes" id="UP000366872">
    <property type="component" value="Unassembled WGS sequence"/>
</dbReference>
<dbReference type="InterPro" id="IPR033659">
    <property type="entry name" value="Ferrochelatase_N"/>
</dbReference>
<evidence type="ECO:0000256" key="2">
    <source>
        <dbReference type="ARBA" id="ARBA00023004"/>
    </source>
</evidence>
<evidence type="ECO:0000256" key="1">
    <source>
        <dbReference type="ARBA" id="ARBA00007718"/>
    </source>
</evidence>
<sequence>MNTGSPDAPTEEALRIYLEEFLMDPFVIDLPLPLRYALVHWAILPKRPAQSAEAYQAIWTENGSPLVHYCTRLADGLGAEVGMAYGTPSFKQATENLLAQGVDEICLLPLFPQYAMATVGSCVAGVKKVLGNRVTLRVAPPFYREPTYIQPLADALKEVDEHILFSYHGLPERHLKKTDPTGGHCLASANCCTTESPAHATCYRHQCFETTRAVVEAAGIPPERYSVSFQSRLGRAKWMEPYTDAVLQELPTRGIKQLAVICPAFFCDCLETLEEIELRGQETFLEAGGESFRMIPCLNDTPAAFQCLEQLIKNAGQWPAL</sequence>
<comment type="subcellular location">
    <subcellularLocation>
        <location evidence="7">Cytoplasm</location>
    </subcellularLocation>
</comment>
<evidence type="ECO:0000256" key="4">
    <source>
        <dbReference type="ARBA" id="ARBA00023239"/>
    </source>
</evidence>
<dbReference type="GO" id="GO:0006783">
    <property type="term" value="P:heme biosynthetic process"/>
    <property type="evidence" value="ECO:0007669"/>
    <property type="project" value="UniProtKB-UniRule"/>
</dbReference>